<comment type="caution">
    <text evidence="1">The sequence shown here is derived from an EMBL/GenBank/DDBJ whole genome shotgun (WGS) entry which is preliminary data.</text>
</comment>
<organism evidence="1 2">
    <name type="scientific">Trichinella zimbabwensis</name>
    <dbReference type="NCBI Taxonomy" id="268475"/>
    <lineage>
        <taxon>Eukaryota</taxon>
        <taxon>Metazoa</taxon>
        <taxon>Ecdysozoa</taxon>
        <taxon>Nematoda</taxon>
        <taxon>Enoplea</taxon>
        <taxon>Dorylaimia</taxon>
        <taxon>Trichinellida</taxon>
        <taxon>Trichinellidae</taxon>
        <taxon>Trichinella</taxon>
    </lineage>
</organism>
<evidence type="ECO:0000313" key="1">
    <source>
        <dbReference type="EMBL" id="KRZ11521.1"/>
    </source>
</evidence>
<protein>
    <recommendedName>
        <fullName evidence="3">FLYWCH-type domain-containing protein</fullName>
    </recommendedName>
</protein>
<proteinExistence type="predicted"/>
<reference evidence="1 2" key="1">
    <citation type="submission" date="2015-01" db="EMBL/GenBank/DDBJ databases">
        <title>Evolution of Trichinella species and genotypes.</title>
        <authorList>
            <person name="Korhonen P.K."/>
            <person name="Edoardo P."/>
            <person name="Giuseppe L.R."/>
            <person name="Gasser R.B."/>
        </authorList>
    </citation>
    <scope>NUCLEOTIDE SEQUENCE [LARGE SCALE GENOMIC DNA]</scope>
    <source>
        <strain evidence="1">ISS1029</strain>
    </source>
</reference>
<keyword evidence="2" id="KW-1185">Reference proteome</keyword>
<dbReference type="AlphaFoldDB" id="A0A0V1HM96"/>
<accession>A0A0V1HM96</accession>
<name>A0A0V1HM96_9BILA</name>
<gene>
    <name evidence="1" type="ORF">T11_10987</name>
</gene>
<evidence type="ECO:0008006" key="3">
    <source>
        <dbReference type="Google" id="ProtNLM"/>
    </source>
</evidence>
<evidence type="ECO:0000313" key="2">
    <source>
        <dbReference type="Proteomes" id="UP000055024"/>
    </source>
</evidence>
<dbReference type="EMBL" id="JYDP01000049">
    <property type="protein sequence ID" value="KRZ11521.1"/>
    <property type="molecule type" value="Genomic_DNA"/>
</dbReference>
<dbReference type="Proteomes" id="UP000055024">
    <property type="component" value="Unassembled WGS sequence"/>
</dbReference>
<sequence>MMKFSFYVLKATKKIVYKGRCYTLKRTNRNDKYWMCAEQNDRNRSAIIEFHGPRHAKSNCEKAVGIFSPTFGLTSLIKVETRGNEGRHDYKED</sequence>